<evidence type="ECO:0000313" key="2">
    <source>
        <dbReference type="EMBL" id="MDO6575988.1"/>
    </source>
</evidence>
<sequence>MATLLIRFTQAPYQSSTIQDGLDFALAATNYGHEIIVLFEQQGVLQLTKTESVRGTKNHSKRLGSLPFFDIEECYVCEESLRQSPLANQKHELIAQLDASLLSIDEKLALCARVDHVVTF</sequence>
<dbReference type="InterPro" id="IPR003787">
    <property type="entry name" value="Sulphur_relay_DsrE/F-like"/>
</dbReference>
<dbReference type="InterPro" id="IPR027396">
    <property type="entry name" value="DsrEFH-like"/>
</dbReference>
<dbReference type="Gene3D" id="3.40.1260.10">
    <property type="entry name" value="DsrEFH-like"/>
    <property type="match status" value="1"/>
</dbReference>
<organism evidence="2 3">
    <name type="scientific">Alteromonas stellipolaris</name>
    <dbReference type="NCBI Taxonomy" id="233316"/>
    <lineage>
        <taxon>Bacteria</taxon>
        <taxon>Pseudomonadati</taxon>
        <taxon>Pseudomonadota</taxon>
        <taxon>Gammaproteobacteria</taxon>
        <taxon>Alteromonadales</taxon>
        <taxon>Alteromonadaceae</taxon>
        <taxon>Alteromonas/Salinimonas group</taxon>
        <taxon>Alteromonas</taxon>
    </lineage>
</organism>
<dbReference type="Pfam" id="PF02635">
    <property type="entry name" value="DsrE"/>
    <property type="match status" value="1"/>
</dbReference>
<reference evidence="2" key="1">
    <citation type="submission" date="2023-07" db="EMBL/GenBank/DDBJ databases">
        <title>Genome content predicts the carbon catabolic preferences of heterotrophic bacteria.</title>
        <authorList>
            <person name="Gralka M."/>
        </authorList>
    </citation>
    <scope>NUCLEOTIDE SEQUENCE</scope>
    <source>
        <strain evidence="2">F2M12</strain>
    </source>
</reference>
<dbReference type="Proteomes" id="UP001170717">
    <property type="component" value="Unassembled WGS sequence"/>
</dbReference>
<evidence type="ECO:0000256" key="1">
    <source>
        <dbReference type="ARBA" id="ARBA00005996"/>
    </source>
</evidence>
<name>A0AAW7YXG3_9ALTE</name>
<dbReference type="EMBL" id="JAUOQI010000001">
    <property type="protein sequence ID" value="MDO6575988.1"/>
    <property type="molecule type" value="Genomic_DNA"/>
</dbReference>
<gene>
    <name evidence="2" type="ORF">Q4527_01210</name>
</gene>
<accession>A0AAW7YXG3</accession>
<evidence type="ECO:0000313" key="3">
    <source>
        <dbReference type="Proteomes" id="UP001170717"/>
    </source>
</evidence>
<dbReference type="RefSeq" id="WP_303537867.1">
    <property type="nucleotide sequence ID" value="NZ_JAUOQI010000001.1"/>
</dbReference>
<comment type="similarity">
    <text evidence="1">Belongs to the DsrF/TusC family.</text>
</comment>
<dbReference type="InterPro" id="IPR017462">
    <property type="entry name" value="Sulphur_relay_TusC/DsrF"/>
</dbReference>
<dbReference type="PANTHER" id="PTHR38780:SF1">
    <property type="entry name" value="PROTEIN TUSC"/>
    <property type="match status" value="1"/>
</dbReference>
<protein>
    <submittedName>
        <fullName evidence="2">DsrE family protein</fullName>
    </submittedName>
</protein>
<dbReference type="PANTHER" id="PTHR38780">
    <property type="entry name" value="PROTEIN TUSC"/>
    <property type="match status" value="1"/>
</dbReference>
<comment type="caution">
    <text evidence="2">The sequence shown here is derived from an EMBL/GenBank/DDBJ whole genome shotgun (WGS) entry which is preliminary data.</text>
</comment>
<dbReference type="AlphaFoldDB" id="A0AAW7YXG3"/>
<proteinExistence type="inferred from homology"/>
<dbReference type="SUPFAM" id="SSF75169">
    <property type="entry name" value="DsrEFH-like"/>
    <property type="match status" value="1"/>
</dbReference>